<keyword evidence="4 6" id="KW-1133">Transmembrane helix</keyword>
<proteinExistence type="predicted"/>
<dbReference type="NCBIfam" id="NF038404">
    <property type="entry name" value="perm_prefix_2"/>
    <property type="match status" value="1"/>
</dbReference>
<feature type="transmembrane region" description="Helical" evidence="6">
    <location>
        <begin position="361"/>
        <end position="386"/>
    </location>
</feature>
<feature type="transmembrane region" description="Helical" evidence="6">
    <location>
        <begin position="798"/>
        <end position="824"/>
    </location>
</feature>
<dbReference type="GO" id="GO:0005886">
    <property type="term" value="C:plasma membrane"/>
    <property type="evidence" value="ECO:0007669"/>
    <property type="project" value="UniProtKB-SubCell"/>
</dbReference>
<keyword evidence="10" id="KW-1185">Reference proteome</keyword>
<evidence type="ECO:0000256" key="4">
    <source>
        <dbReference type="ARBA" id="ARBA00022989"/>
    </source>
</evidence>
<keyword evidence="2" id="KW-1003">Cell membrane</keyword>
<feature type="transmembrane region" description="Helical" evidence="6">
    <location>
        <begin position="417"/>
        <end position="443"/>
    </location>
</feature>
<dbReference type="GO" id="GO:0022857">
    <property type="term" value="F:transmembrane transporter activity"/>
    <property type="evidence" value="ECO:0007669"/>
    <property type="project" value="TreeGrafter"/>
</dbReference>
<dbReference type="PANTHER" id="PTHR30572">
    <property type="entry name" value="MEMBRANE COMPONENT OF TRANSPORTER-RELATED"/>
    <property type="match status" value="1"/>
</dbReference>
<reference evidence="9" key="1">
    <citation type="journal article" date="2014" name="Int. J. Syst. Evol. Microbiol.">
        <title>Complete genome sequence of Corynebacterium casei LMG S-19264T (=DSM 44701T), isolated from a smear-ripened cheese.</title>
        <authorList>
            <consortium name="US DOE Joint Genome Institute (JGI-PGF)"/>
            <person name="Walter F."/>
            <person name="Albersmeier A."/>
            <person name="Kalinowski J."/>
            <person name="Ruckert C."/>
        </authorList>
    </citation>
    <scope>NUCLEOTIDE SEQUENCE</scope>
    <source>
        <strain evidence="9">CGMCC 1.15448</strain>
    </source>
</reference>
<feature type="domain" description="MacB-like periplasmic core" evidence="8">
    <location>
        <begin position="547"/>
        <end position="715"/>
    </location>
</feature>
<comment type="caution">
    <text evidence="9">The sequence shown here is derived from an EMBL/GenBank/DDBJ whole genome shotgun (WGS) entry which is preliminary data.</text>
</comment>
<accession>A0A8J2UC40</accession>
<dbReference type="Proteomes" id="UP000607559">
    <property type="component" value="Unassembled WGS sequence"/>
</dbReference>
<evidence type="ECO:0000259" key="8">
    <source>
        <dbReference type="Pfam" id="PF12704"/>
    </source>
</evidence>
<dbReference type="EMBL" id="BMJC01000002">
    <property type="protein sequence ID" value="GGA94867.1"/>
    <property type="molecule type" value="Genomic_DNA"/>
</dbReference>
<feature type="transmembrane region" description="Helical" evidence="6">
    <location>
        <begin position="754"/>
        <end position="777"/>
    </location>
</feature>
<dbReference type="RefSeq" id="WP_229688835.1">
    <property type="nucleotide sequence ID" value="NZ_BMJC01000002.1"/>
</dbReference>
<feature type="domain" description="ABC3 transporter permease C-terminal" evidence="7">
    <location>
        <begin position="373"/>
        <end position="489"/>
    </location>
</feature>
<dbReference type="InterPro" id="IPR050250">
    <property type="entry name" value="Macrolide_Exporter_MacB"/>
</dbReference>
<evidence type="ECO:0000256" key="3">
    <source>
        <dbReference type="ARBA" id="ARBA00022692"/>
    </source>
</evidence>
<dbReference type="InterPro" id="IPR047699">
    <property type="entry name" value="Permease_put_prefix"/>
</dbReference>
<feature type="transmembrane region" description="Helical" evidence="6">
    <location>
        <begin position="511"/>
        <end position="531"/>
    </location>
</feature>
<evidence type="ECO:0000256" key="6">
    <source>
        <dbReference type="SAM" id="Phobius"/>
    </source>
</evidence>
<feature type="domain" description="MacB-like periplasmic core" evidence="8">
    <location>
        <begin position="99"/>
        <end position="322"/>
    </location>
</feature>
<feature type="transmembrane region" description="Helical" evidence="6">
    <location>
        <begin position="97"/>
        <end position="120"/>
    </location>
</feature>
<feature type="transmembrane region" description="Helical" evidence="6">
    <location>
        <begin position="844"/>
        <end position="867"/>
    </location>
</feature>
<sequence length="878" mass="97630">MKKKKTAQPPKWATRFLTLYCRPELLEDLQGDLNEFFERNLQARGAFLARLIYVIDVLKFFRPYTVRRPSLVNPLNRKIMFASYFKTSGRVIMRNKLFSGINIIGMAVSMSVGLLVIAFVSDLFSFDHTLNNRDRIYRVVSTLVPAGSPPVKLASTSWKAGMLLPREIPGIESIVILRRGFSGDAKIGESTVPVSGLYANEGFFDVFSFPLVKGVAATALKQPRSLVLTQTTATKLFGLADPMGKVIKVDTVNYTVTGILADIPKLSHIQFEMLVSLSSIDVTAPASSNDGNYLDWTNIFSNYVYVLLSKKTDQATLTTALNSLNQRENAASGSHNKILLSPQPLKAIPVGTPLGNELGFVMFRVAVLTLAGLALIIILSACFNYTNLSIARSLRRSREVGIRKVIGAKRIQVIGQFIAESVIISLISLCFAFFIFLLLRGQFLSFFPDLQRTLSLELSPRLGIAFILLAVVVGVVAGLLPALFYSKINAVQVLKDASSLKVFRHLSLRKAFVVIQYTFSLIFITAAVIGYTQYEGFIRLDLGFTTTNILNIDMQGNKDDVFVKELSAIPSVRGISRSLIVSSLGSLWGTDIKYRNPLDSAGVDLNYIDEHYLPLHKYTFLAGRNFTPKPKDAPETETIVNQQVLKRFDIGHNNPEKAIGEVVTIDNKRLTIVGVLKDFHYGTVESKIDPTAFRYSAQPGRYVNVKVDPANIPATITGIETIWKQLDKVHPLDAKFYDDQIEQAYRAYSVMVKVIGLFALLAICISSLGLFGMVIYTMEKRVKEISIRRVLGAGNGTLVYLLSKGFLFLLLISALIALPLTWLFFDKVVLTKISYHQPIQFRDIFIGLFFIAAIAFIMIGTQTLKIVRTNPARVLKNE</sequence>
<gene>
    <name evidence="9" type="ORF">GCM10011511_17720</name>
</gene>
<evidence type="ECO:0000259" key="7">
    <source>
        <dbReference type="Pfam" id="PF02687"/>
    </source>
</evidence>
<protein>
    <submittedName>
        <fullName evidence="9">ABC transporter permease</fullName>
    </submittedName>
</protein>
<comment type="subcellular location">
    <subcellularLocation>
        <location evidence="1">Cell membrane</location>
        <topology evidence="1">Multi-pass membrane protein</topology>
    </subcellularLocation>
</comment>
<dbReference type="InterPro" id="IPR025857">
    <property type="entry name" value="MacB_PCD"/>
</dbReference>
<name>A0A8J2UC40_9BACT</name>
<evidence type="ECO:0000256" key="2">
    <source>
        <dbReference type="ARBA" id="ARBA00022475"/>
    </source>
</evidence>
<evidence type="ECO:0000313" key="10">
    <source>
        <dbReference type="Proteomes" id="UP000607559"/>
    </source>
</evidence>
<dbReference type="AlphaFoldDB" id="A0A8J2UC40"/>
<dbReference type="Pfam" id="PF02687">
    <property type="entry name" value="FtsX"/>
    <property type="match status" value="2"/>
</dbReference>
<feature type="domain" description="ABC3 transporter permease C-terminal" evidence="7">
    <location>
        <begin position="757"/>
        <end position="871"/>
    </location>
</feature>
<feature type="transmembrane region" description="Helical" evidence="6">
    <location>
        <begin position="463"/>
        <end position="485"/>
    </location>
</feature>
<keyword evidence="3 6" id="KW-0812">Transmembrane</keyword>
<keyword evidence="5 6" id="KW-0472">Membrane</keyword>
<dbReference type="PANTHER" id="PTHR30572:SF18">
    <property type="entry name" value="ABC-TYPE MACROLIDE FAMILY EXPORT SYSTEM PERMEASE COMPONENT 2"/>
    <property type="match status" value="1"/>
</dbReference>
<dbReference type="Pfam" id="PF12704">
    <property type="entry name" value="MacB_PCD"/>
    <property type="match status" value="2"/>
</dbReference>
<reference evidence="9" key="2">
    <citation type="submission" date="2020-09" db="EMBL/GenBank/DDBJ databases">
        <authorList>
            <person name="Sun Q."/>
            <person name="Zhou Y."/>
        </authorList>
    </citation>
    <scope>NUCLEOTIDE SEQUENCE</scope>
    <source>
        <strain evidence="9">CGMCC 1.15448</strain>
    </source>
</reference>
<dbReference type="InterPro" id="IPR003838">
    <property type="entry name" value="ABC3_permease_C"/>
</dbReference>
<evidence type="ECO:0000313" key="9">
    <source>
        <dbReference type="EMBL" id="GGA94867.1"/>
    </source>
</evidence>
<evidence type="ECO:0000256" key="1">
    <source>
        <dbReference type="ARBA" id="ARBA00004651"/>
    </source>
</evidence>
<organism evidence="9 10">
    <name type="scientific">Puia dinghuensis</name>
    <dbReference type="NCBI Taxonomy" id="1792502"/>
    <lineage>
        <taxon>Bacteria</taxon>
        <taxon>Pseudomonadati</taxon>
        <taxon>Bacteroidota</taxon>
        <taxon>Chitinophagia</taxon>
        <taxon>Chitinophagales</taxon>
        <taxon>Chitinophagaceae</taxon>
        <taxon>Puia</taxon>
    </lineage>
</organism>
<evidence type="ECO:0000256" key="5">
    <source>
        <dbReference type="ARBA" id="ARBA00023136"/>
    </source>
</evidence>